<evidence type="ECO:0000256" key="1">
    <source>
        <dbReference type="SAM" id="SignalP"/>
    </source>
</evidence>
<dbReference type="EMBL" id="DS231704">
    <property type="protein sequence ID" value="KNB06568.1"/>
    <property type="molecule type" value="Genomic_DNA"/>
</dbReference>
<dbReference type="KEGG" id="fox:FOXG_07258"/>
<dbReference type="GeneID" id="28948977"/>
<dbReference type="RefSeq" id="XP_018244613.1">
    <property type="nucleotide sequence ID" value="XM_018385869.1"/>
</dbReference>
<feature type="chain" id="PRO_5010621130" description="Beta-glucuronidase C-terminal domain-containing protein" evidence="1">
    <location>
        <begin position="21"/>
        <end position="537"/>
    </location>
</feature>
<organism evidence="4 5">
    <name type="scientific">Fusarium oxysporum f. sp. lycopersici (strain 4287 / CBS 123668 / FGSC 9935 / NRRL 34936)</name>
    <name type="common">Fusarium vascular wilt of tomato</name>
    <dbReference type="NCBI Taxonomy" id="426428"/>
    <lineage>
        <taxon>Eukaryota</taxon>
        <taxon>Fungi</taxon>
        <taxon>Dikarya</taxon>
        <taxon>Ascomycota</taxon>
        <taxon>Pezizomycotina</taxon>
        <taxon>Sordariomycetes</taxon>
        <taxon>Hypocreomycetidae</taxon>
        <taxon>Hypocreales</taxon>
        <taxon>Nectriaceae</taxon>
        <taxon>Fusarium</taxon>
        <taxon>Fusarium oxysporum species complex</taxon>
    </lineage>
</organism>
<feature type="domain" description="Beta-glucuronidase C-terminal" evidence="2">
    <location>
        <begin position="429"/>
        <end position="523"/>
    </location>
</feature>
<dbReference type="OrthoDB" id="2796951at2759"/>
<dbReference type="AlphaFoldDB" id="A0A0J9V5X0"/>
<accession>A0A0J9V5X0</accession>
<dbReference type="Proteomes" id="UP000009097">
    <property type="component" value="Unassembled WGS sequence"/>
</dbReference>
<proteinExistence type="predicted"/>
<dbReference type="Gene3D" id="3.20.20.80">
    <property type="entry name" value="Glycosidases"/>
    <property type="match status" value="1"/>
</dbReference>
<dbReference type="VEuPathDB" id="FungiDB:FOXG_06694"/>
<dbReference type="EMBL" id="DS231702">
    <property type="protein sequence ID" value="KNB04633.1"/>
    <property type="molecule type" value="Genomic_DNA"/>
</dbReference>
<dbReference type="RefSeq" id="XP_018242678.1">
    <property type="nucleotide sequence ID" value="XM_018385362.1"/>
</dbReference>
<dbReference type="PANTHER" id="PTHR36183">
    <property type="entry name" value="BETA-GLUCURONIDASE"/>
    <property type="match status" value="1"/>
</dbReference>
<dbReference type="InterPro" id="IPR052974">
    <property type="entry name" value="GH79_Enzymes"/>
</dbReference>
<evidence type="ECO:0000313" key="4">
    <source>
        <dbReference type="EMBL" id="KNB06568.1"/>
    </source>
</evidence>
<gene>
    <name evidence="3" type="ORF">FOXG_06694</name>
    <name evidence="4" type="ORF">FOXG_07258</name>
</gene>
<reference evidence="4" key="1">
    <citation type="submission" date="2007-04" db="EMBL/GenBank/DDBJ databases">
        <authorList>
            <consortium name="The Broad Institute Genome Sequencing Platform"/>
            <person name="Birren B."/>
            <person name="Lander E."/>
            <person name="Galagan J."/>
            <person name="Nusbaum C."/>
            <person name="Devon K."/>
            <person name="Ma L.-J."/>
            <person name="Jaffe D."/>
            <person name="Butler J."/>
            <person name="Alvarez P."/>
            <person name="Gnerre S."/>
            <person name="Grabherr M."/>
            <person name="Kleber M."/>
            <person name="Mauceli E."/>
            <person name="Brockman W."/>
            <person name="MacCallum I.A."/>
            <person name="Young S."/>
            <person name="LaButti K."/>
            <person name="DeCaprio D."/>
            <person name="Crawford M."/>
            <person name="Koehrsen M."/>
            <person name="Engels R."/>
            <person name="Montgomery P."/>
            <person name="Pearson M."/>
            <person name="Howarth C."/>
            <person name="Larson L."/>
            <person name="White J."/>
            <person name="O'Leary S."/>
            <person name="Kodira C."/>
            <person name="Zeng Q."/>
            <person name="Yandava C."/>
            <person name="Alvarado L."/>
            <person name="Kistler C."/>
            <person name="Shim W.-B."/>
            <person name="Kang S."/>
            <person name="Woloshuk C."/>
        </authorList>
    </citation>
    <scope>NUCLEOTIDE SEQUENCE</scope>
    <source>
        <strain evidence="4">4287</strain>
    </source>
</reference>
<dbReference type="Pfam" id="PF16862">
    <property type="entry name" value="Glyco_hydro_79C"/>
    <property type="match status" value="1"/>
</dbReference>
<evidence type="ECO:0000259" key="2">
    <source>
        <dbReference type="Pfam" id="PF16862"/>
    </source>
</evidence>
<reference evidence="4" key="2">
    <citation type="journal article" date="2010" name="Nature">
        <title>Comparative genomics reveals mobile pathogenicity chromosomes in Fusarium.</title>
        <authorList>
            <person name="Ma L.J."/>
            <person name="van der Does H.C."/>
            <person name="Borkovich K.A."/>
            <person name="Coleman J.J."/>
            <person name="Daboussi M.J."/>
            <person name="Di Pietro A."/>
            <person name="Dufresne M."/>
            <person name="Freitag M."/>
            <person name="Grabherr M."/>
            <person name="Henrissat B."/>
            <person name="Houterman P.M."/>
            <person name="Kang S."/>
            <person name="Shim W.B."/>
            <person name="Woloshuk C."/>
            <person name="Xie X."/>
            <person name="Xu J.R."/>
            <person name="Antoniw J."/>
            <person name="Baker S.E."/>
            <person name="Bluhm B.H."/>
            <person name="Breakspear A."/>
            <person name="Brown D.W."/>
            <person name="Butchko R.A."/>
            <person name="Chapman S."/>
            <person name="Coulson R."/>
            <person name="Coutinho P.M."/>
            <person name="Danchin E.G."/>
            <person name="Diener A."/>
            <person name="Gale L.R."/>
            <person name="Gardiner D.M."/>
            <person name="Goff S."/>
            <person name="Hammond-Kosack K.E."/>
            <person name="Hilburn K."/>
            <person name="Hua-Van A."/>
            <person name="Jonkers W."/>
            <person name="Kazan K."/>
            <person name="Kodira C.D."/>
            <person name="Koehrsen M."/>
            <person name="Kumar L."/>
            <person name="Lee Y.H."/>
            <person name="Li L."/>
            <person name="Manners J.M."/>
            <person name="Miranda-Saavedra D."/>
            <person name="Mukherjee M."/>
            <person name="Park G."/>
            <person name="Park J."/>
            <person name="Park S.Y."/>
            <person name="Proctor R.H."/>
            <person name="Regev A."/>
            <person name="Ruiz-Roldan M.C."/>
            <person name="Sain D."/>
            <person name="Sakthikumar S."/>
            <person name="Sykes S."/>
            <person name="Schwartz D.C."/>
            <person name="Turgeon B.G."/>
            <person name="Wapinski I."/>
            <person name="Yoder O."/>
            <person name="Young S."/>
            <person name="Zeng Q."/>
            <person name="Zhou S."/>
            <person name="Galagan J."/>
            <person name="Cuomo C.A."/>
            <person name="Kistler H.C."/>
            <person name="Rep M."/>
        </authorList>
    </citation>
    <scope>NUCLEOTIDE SEQUENCE [LARGE SCALE GENOMIC DNA]</scope>
    <source>
        <strain evidence="4">4287</strain>
    </source>
</reference>
<feature type="signal peptide" evidence="1">
    <location>
        <begin position="1"/>
        <end position="20"/>
    </location>
</feature>
<keyword evidence="1" id="KW-0732">Signal</keyword>
<protein>
    <recommendedName>
        <fullName evidence="2">Beta-glucuronidase C-terminal domain-containing protein</fullName>
    </recommendedName>
</protein>
<dbReference type="VEuPathDB" id="FungiDB:FOXG_07258"/>
<sequence>MFSFFFQGLAALRLLGHVSAAEVQQLTLLLPAERPPWSEKLSPSLAGFSIEMDRWPDWAGREIGKPNKYFNQLLQNLGDRTGQMPTLRVGANSQDRGTVDLRVKVMNATFPKPSPDIPNPEADHIYIGRDFYALSGNLPMGTEFMWGLNFKALNKTETLAQARLLGDTFQGSRSELTKHVRLAQVELGNEPDFWGETRYSRSGSYGPEWDIQNYTNTWVSFAKAVSEEIDFGPSQSRHPCLSSGAYTGFNIPEWQPEGSLIGGILADKKLKGKISQFTEHSYSGGYSAGKTFTVGDLMNKRAVRANMTTRTGGIKSVRGSKLSYILAETNSYANHGIPGLSNTVEGALWMVDWILLGASIGVERLYMHHGVGFRYNSIQPTNESDDGLNIDHPHILPSYHAYLIVNEAIGKSAGSYIVELPTTNITLTAYGIWESSKLVRIVVLNTQVHTQGEKSSIQVSMKGLGTHKPATVKLLESEKTNSSIGITWAGQSFETSSGAPEGEIKVKKVKDGSFNLPASSIALVEFGKHESKGYFVG</sequence>
<name>A0A0J9V5X0_FUSO4</name>
<dbReference type="GeneID" id="28948525"/>
<dbReference type="InterPro" id="IPR017853">
    <property type="entry name" value="GH"/>
</dbReference>
<evidence type="ECO:0000313" key="3">
    <source>
        <dbReference type="EMBL" id="KNB04633.1"/>
    </source>
</evidence>
<dbReference type="SUPFAM" id="SSF51445">
    <property type="entry name" value="(Trans)glycosidases"/>
    <property type="match status" value="1"/>
</dbReference>
<evidence type="ECO:0000313" key="5">
    <source>
        <dbReference type="Proteomes" id="UP000009097"/>
    </source>
</evidence>
<dbReference type="PANTHER" id="PTHR36183:SF2">
    <property type="entry name" value="BETA-GLUCURONIDASE C-TERMINAL DOMAIN-CONTAINING PROTEIN"/>
    <property type="match status" value="1"/>
</dbReference>
<dbReference type="KEGG" id="fox:FOXG_06694"/>
<dbReference type="InterPro" id="IPR031728">
    <property type="entry name" value="GlcAase_C"/>
</dbReference>